<proteinExistence type="predicted"/>
<name>A0ABX2N5J1_9SPHN</name>
<dbReference type="Proteomes" id="UP000652427">
    <property type="component" value="Unassembled WGS sequence"/>
</dbReference>
<keyword evidence="1" id="KW-0472">Membrane</keyword>
<accession>A0ABX2N5J1</accession>
<organism evidence="2 3">
    <name type="scientific">Parasphingorhabdus flavimaris</name>
    <dbReference type="NCBI Taxonomy" id="266812"/>
    <lineage>
        <taxon>Bacteria</taxon>
        <taxon>Pseudomonadati</taxon>
        <taxon>Pseudomonadota</taxon>
        <taxon>Alphaproteobacteria</taxon>
        <taxon>Sphingomonadales</taxon>
        <taxon>Sphingomonadaceae</taxon>
        <taxon>Parasphingorhabdus</taxon>
    </lineage>
</organism>
<dbReference type="EMBL" id="JABWMH010000004">
    <property type="protein sequence ID" value="NVD28958.1"/>
    <property type="molecule type" value="Genomic_DNA"/>
</dbReference>
<protein>
    <recommendedName>
        <fullName evidence="4">DUF4129 domain-containing protein</fullName>
    </recommendedName>
</protein>
<evidence type="ECO:0000313" key="3">
    <source>
        <dbReference type="Proteomes" id="UP000652427"/>
    </source>
</evidence>
<gene>
    <name evidence="2" type="ORF">HUO14_13735</name>
</gene>
<sequence>MAVVKAAQSNSDGVSASFDSAWDDVREDAAIQFSPIPVPEAPESPQWWRDFLDWLGETLQPVFEIIADGWPILRIILLLMLAAGVLTLIWVILAPYVEQWRGRERPAKDDWQPQPAEARELLAQAEALAARGQYGQAVRLLLHNSIEDIEKRRPNLLRPSSTSREIERFDSLPEAARAMFAVIAGQVERGIFAALPIDENGWRLSRDAYAGFALKESWRKAGKG</sequence>
<evidence type="ECO:0008006" key="4">
    <source>
        <dbReference type="Google" id="ProtNLM"/>
    </source>
</evidence>
<keyword evidence="3" id="KW-1185">Reference proteome</keyword>
<dbReference type="RefSeq" id="WP_176280403.1">
    <property type="nucleotide sequence ID" value="NZ_JABWMH010000004.1"/>
</dbReference>
<feature type="transmembrane region" description="Helical" evidence="1">
    <location>
        <begin position="72"/>
        <end position="97"/>
    </location>
</feature>
<comment type="caution">
    <text evidence="2">The sequence shown here is derived from an EMBL/GenBank/DDBJ whole genome shotgun (WGS) entry which is preliminary data.</text>
</comment>
<evidence type="ECO:0000256" key="1">
    <source>
        <dbReference type="SAM" id="Phobius"/>
    </source>
</evidence>
<keyword evidence="1" id="KW-0812">Transmembrane</keyword>
<reference evidence="2 3" key="1">
    <citation type="submission" date="2020-06" db="EMBL/GenBank/DDBJ databases">
        <authorList>
            <person name="Kim S.-J."/>
            <person name="Park S.-J."/>
        </authorList>
    </citation>
    <scope>NUCLEOTIDE SEQUENCE [LARGE SCALE GENOMIC DNA]</scope>
    <source>
        <strain evidence="2 3">SW-151</strain>
    </source>
</reference>
<keyword evidence="1" id="KW-1133">Transmembrane helix</keyword>
<evidence type="ECO:0000313" key="2">
    <source>
        <dbReference type="EMBL" id="NVD28958.1"/>
    </source>
</evidence>